<dbReference type="EMBL" id="GEZM01040583">
    <property type="protein sequence ID" value="JAV80801.1"/>
    <property type="molecule type" value="Transcribed_RNA"/>
</dbReference>
<reference evidence="1" key="1">
    <citation type="journal article" date="2016" name="Sci. Rep.">
        <title>Molecular characterization of firefly nuptial gifts: a multi-omics approach sheds light on postcopulatory sexual selection.</title>
        <authorList>
            <person name="Al-Wathiqui N."/>
            <person name="Fallon T.R."/>
            <person name="South A."/>
            <person name="Weng J.K."/>
            <person name="Lewis S.M."/>
        </authorList>
    </citation>
    <scope>NUCLEOTIDE SEQUENCE</scope>
</reference>
<proteinExistence type="predicted"/>
<evidence type="ECO:0000313" key="1">
    <source>
        <dbReference type="EMBL" id="JAV80801.1"/>
    </source>
</evidence>
<sequence length="106" mass="11612">MYLACMLIALAKKVGKRPNCANHGGHTSELLFGIRIDWWRSAPPMSQNLEDLAEAPGTSSSSTEFHGPQNLKVWSILNNQLTKLPGARAWHNQQNATLSLASKTSV</sequence>
<accession>A0A1Y1M5J5</accession>
<name>A0A1Y1M5J5_PHOPY</name>
<protein>
    <submittedName>
        <fullName evidence="1">Uncharacterized protein</fullName>
    </submittedName>
</protein>
<organism evidence="1">
    <name type="scientific">Photinus pyralis</name>
    <name type="common">Common eastern firefly</name>
    <name type="synonym">Lampyris pyralis</name>
    <dbReference type="NCBI Taxonomy" id="7054"/>
    <lineage>
        <taxon>Eukaryota</taxon>
        <taxon>Metazoa</taxon>
        <taxon>Ecdysozoa</taxon>
        <taxon>Arthropoda</taxon>
        <taxon>Hexapoda</taxon>
        <taxon>Insecta</taxon>
        <taxon>Pterygota</taxon>
        <taxon>Neoptera</taxon>
        <taxon>Endopterygota</taxon>
        <taxon>Coleoptera</taxon>
        <taxon>Polyphaga</taxon>
        <taxon>Elateriformia</taxon>
        <taxon>Elateroidea</taxon>
        <taxon>Lampyridae</taxon>
        <taxon>Lampyrinae</taxon>
        <taxon>Photinus</taxon>
    </lineage>
</organism>
<dbReference type="AlphaFoldDB" id="A0A1Y1M5J5"/>